<accession>A0ACB7F9K5</accession>
<evidence type="ECO:0000313" key="2">
    <source>
        <dbReference type="Proteomes" id="UP000805704"/>
    </source>
</evidence>
<proteinExistence type="predicted"/>
<dbReference type="Proteomes" id="UP000805704">
    <property type="component" value="Chromosome 15"/>
</dbReference>
<gene>
    <name evidence="1" type="primary">SYNGAP1</name>
    <name evidence="1" type="ORF">GBF38_009712</name>
</gene>
<reference evidence="1" key="1">
    <citation type="submission" date="2020-04" db="EMBL/GenBank/DDBJ databases">
        <title>A chromosome-scale assembly and high-density genetic map of the yellow drum (Nibea albiflora) genome.</title>
        <authorList>
            <person name="Xu D."/>
            <person name="Zhang W."/>
            <person name="Chen R."/>
            <person name="Tan P."/>
            <person name="Wang L."/>
            <person name="Song H."/>
            <person name="Tian L."/>
            <person name="Zhu Q."/>
            <person name="Wang B."/>
        </authorList>
    </citation>
    <scope>NUCLEOTIDE SEQUENCE</scope>
    <source>
        <strain evidence="1">ZJHYS-2018</strain>
    </source>
</reference>
<comment type="caution">
    <text evidence="1">The sequence shown here is derived from an EMBL/GenBank/DDBJ whole genome shotgun (WGS) entry which is preliminary data.</text>
</comment>
<protein>
    <submittedName>
        <fullName evidence="1">Ras/Rap GTPase-activating protein SynGAP</fullName>
    </submittedName>
</protein>
<sequence length="120" mass="13700">RHRELLALAAVKTTTESVKQAYDIYLLAWHFRESSITDSAYVQCPSRHWISRGHSYEEQTVWNPKYCVVADCQMLLLNEEEVVRANSTISFLSRPSVSPLSFSSVRVPQFFLSLSVSSTL</sequence>
<feature type="non-terminal residue" evidence="1">
    <location>
        <position position="1"/>
    </location>
</feature>
<name>A0ACB7F9K5_NIBAL</name>
<dbReference type="EMBL" id="CM024803">
    <property type="protein sequence ID" value="KAG8010588.1"/>
    <property type="molecule type" value="Genomic_DNA"/>
</dbReference>
<organism evidence="1 2">
    <name type="scientific">Nibea albiflora</name>
    <name type="common">Yellow drum</name>
    <name type="synonym">Corvina albiflora</name>
    <dbReference type="NCBI Taxonomy" id="240163"/>
    <lineage>
        <taxon>Eukaryota</taxon>
        <taxon>Metazoa</taxon>
        <taxon>Chordata</taxon>
        <taxon>Craniata</taxon>
        <taxon>Vertebrata</taxon>
        <taxon>Euteleostomi</taxon>
        <taxon>Actinopterygii</taxon>
        <taxon>Neopterygii</taxon>
        <taxon>Teleostei</taxon>
        <taxon>Neoteleostei</taxon>
        <taxon>Acanthomorphata</taxon>
        <taxon>Eupercaria</taxon>
        <taxon>Sciaenidae</taxon>
        <taxon>Nibea</taxon>
    </lineage>
</organism>
<keyword evidence="2" id="KW-1185">Reference proteome</keyword>
<feature type="non-terminal residue" evidence="1">
    <location>
        <position position="120"/>
    </location>
</feature>
<evidence type="ECO:0000313" key="1">
    <source>
        <dbReference type="EMBL" id="KAG8010588.1"/>
    </source>
</evidence>